<evidence type="ECO:0000256" key="5">
    <source>
        <dbReference type="ARBA" id="ARBA00023242"/>
    </source>
</evidence>
<dbReference type="Gene3D" id="2.170.150.80">
    <property type="entry name" value="NAC domain"/>
    <property type="match status" value="1"/>
</dbReference>
<accession>A0AAV8G2A8</accession>
<comment type="caution">
    <text evidence="7">The sequence shown here is derived from an EMBL/GenBank/DDBJ whole genome shotgun (WGS) entry which is preliminary data.</text>
</comment>
<evidence type="ECO:0000256" key="2">
    <source>
        <dbReference type="ARBA" id="ARBA00023015"/>
    </source>
</evidence>
<proteinExistence type="predicted"/>
<dbReference type="InterPro" id="IPR003441">
    <property type="entry name" value="NAC-dom"/>
</dbReference>
<dbReference type="Proteomes" id="UP001140206">
    <property type="component" value="Chromosome 2"/>
</dbReference>
<keyword evidence="5" id="KW-0539">Nucleus</keyword>
<dbReference type="Pfam" id="PF02365">
    <property type="entry name" value="NAM"/>
    <property type="match status" value="1"/>
</dbReference>
<organism evidence="7 8">
    <name type="scientific">Rhynchospora pubera</name>
    <dbReference type="NCBI Taxonomy" id="906938"/>
    <lineage>
        <taxon>Eukaryota</taxon>
        <taxon>Viridiplantae</taxon>
        <taxon>Streptophyta</taxon>
        <taxon>Embryophyta</taxon>
        <taxon>Tracheophyta</taxon>
        <taxon>Spermatophyta</taxon>
        <taxon>Magnoliopsida</taxon>
        <taxon>Liliopsida</taxon>
        <taxon>Poales</taxon>
        <taxon>Cyperaceae</taxon>
        <taxon>Cyperoideae</taxon>
        <taxon>Rhynchosporeae</taxon>
        <taxon>Rhynchospora</taxon>
    </lineage>
</organism>
<feature type="domain" description="NAC" evidence="6">
    <location>
        <begin position="6"/>
        <end position="156"/>
    </location>
</feature>
<evidence type="ECO:0000313" key="8">
    <source>
        <dbReference type="Proteomes" id="UP001140206"/>
    </source>
</evidence>
<evidence type="ECO:0000256" key="3">
    <source>
        <dbReference type="ARBA" id="ARBA00023125"/>
    </source>
</evidence>
<keyword evidence="8" id="KW-1185">Reference proteome</keyword>
<dbReference type="GO" id="GO:0003677">
    <property type="term" value="F:DNA binding"/>
    <property type="evidence" value="ECO:0007669"/>
    <property type="project" value="UniProtKB-KW"/>
</dbReference>
<dbReference type="PROSITE" id="PS51005">
    <property type="entry name" value="NAC"/>
    <property type="match status" value="1"/>
</dbReference>
<keyword evidence="3" id="KW-0238">DNA-binding</keyword>
<keyword evidence="4" id="KW-0804">Transcription</keyword>
<gene>
    <name evidence="7" type="ORF">LUZ62_050460</name>
</gene>
<name>A0AAV8G2A8_9POAL</name>
<dbReference type="PANTHER" id="PTHR31744">
    <property type="entry name" value="PROTEIN CUP-SHAPED COTYLEDON 2-RELATED"/>
    <property type="match status" value="1"/>
</dbReference>
<evidence type="ECO:0000259" key="6">
    <source>
        <dbReference type="PROSITE" id="PS51005"/>
    </source>
</evidence>
<dbReference type="FunFam" id="2.170.150.80:FF:000002">
    <property type="entry name" value="Nac domain-containing protein 86"/>
    <property type="match status" value="1"/>
</dbReference>
<evidence type="ECO:0000256" key="4">
    <source>
        <dbReference type="ARBA" id="ARBA00023163"/>
    </source>
</evidence>
<evidence type="ECO:0000256" key="1">
    <source>
        <dbReference type="ARBA" id="ARBA00004123"/>
    </source>
</evidence>
<dbReference type="AlphaFoldDB" id="A0AAV8G2A8"/>
<sequence>MAHGWLPPGFRFHPTDEELVSYYLKRKVMGKSIRFMALSEVEIYKFAPWDLPEMSCLRTKDLEWYFFCPRDKKYPNGSRANRSTEIGYWKTTGKDRSISHDSRVVGMKKSLIFHTGKPPKGDRTDWVMYEYRLADDQLAAKGVAQDSFVVCKIFKKSGVGPKIGEQYGAPFNEKDWENDEDFEATVAAFPFLPCQQIAVPSSNDNNATTSIPEPVSVSAAATTNAEPVLAAVAATASIDPVPASSSGTTILEPVPLSLGTISVATQSVSISAAGYEELLESSVPTSGTPQYGAFVPINSEMDGIQLDELVDLLSDTPYYPESISGQLAPVQPSPVVENFNDAAGDGNGGAYGELADLIVDGGLNEENELDRHVVENFNDAAGDGTGGIYGELADLIDGGLNEENELDRLGSTVANNDNVGHPMLSELGDQNYVELNDIVFDQGGDFFPNYYNPSPEMDLSAMFFWGDNHTTQI</sequence>
<dbReference type="SUPFAM" id="SSF101941">
    <property type="entry name" value="NAC domain"/>
    <property type="match status" value="1"/>
</dbReference>
<dbReference type="GO" id="GO:0006355">
    <property type="term" value="P:regulation of DNA-templated transcription"/>
    <property type="evidence" value="ECO:0007669"/>
    <property type="project" value="InterPro"/>
</dbReference>
<reference evidence="7" key="1">
    <citation type="submission" date="2022-08" db="EMBL/GenBank/DDBJ databases">
        <authorList>
            <person name="Marques A."/>
        </authorList>
    </citation>
    <scope>NUCLEOTIDE SEQUENCE</scope>
    <source>
        <strain evidence="7">RhyPub2mFocal</strain>
        <tissue evidence="7">Leaves</tissue>
    </source>
</reference>
<keyword evidence="2" id="KW-0805">Transcription regulation</keyword>
<protein>
    <submittedName>
        <fullName evidence="7">NAC domain-containing protein 82</fullName>
    </submittedName>
</protein>
<dbReference type="PANTHER" id="PTHR31744:SF210">
    <property type="entry name" value="NAC DOMAIN-CONTAINING PROTEIN 86-LIKE"/>
    <property type="match status" value="1"/>
</dbReference>
<comment type="subcellular location">
    <subcellularLocation>
        <location evidence="1">Nucleus</location>
    </subcellularLocation>
</comment>
<dbReference type="EMBL" id="JAMFTS010000002">
    <property type="protein sequence ID" value="KAJ4799214.1"/>
    <property type="molecule type" value="Genomic_DNA"/>
</dbReference>
<dbReference type="GO" id="GO:0005634">
    <property type="term" value="C:nucleus"/>
    <property type="evidence" value="ECO:0007669"/>
    <property type="project" value="UniProtKB-SubCell"/>
</dbReference>
<dbReference type="InterPro" id="IPR036093">
    <property type="entry name" value="NAC_dom_sf"/>
</dbReference>
<evidence type="ECO:0000313" key="7">
    <source>
        <dbReference type="EMBL" id="KAJ4799214.1"/>
    </source>
</evidence>